<accession>A0A229TEB7</accession>
<keyword evidence="3" id="KW-1185">Reference proteome</keyword>
<organism evidence="2 3">
    <name type="scientific">Amycolatopsis vastitatis</name>
    <dbReference type="NCBI Taxonomy" id="1905142"/>
    <lineage>
        <taxon>Bacteria</taxon>
        <taxon>Bacillati</taxon>
        <taxon>Actinomycetota</taxon>
        <taxon>Actinomycetes</taxon>
        <taxon>Pseudonocardiales</taxon>
        <taxon>Pseudonocardiaceae</taxon>
        <taxon>Amycolatopsis</taxon>
    </lineage>
</organism>
<proteinExistence type="predicted"/>
<gene>
    <name evidence="2" type="ORF">CF165_08745</name>
</gene>
<feature type="region of interest" description="Disordered" evidence="1">
    <location>
        <begin position="606"/>
        <end position="632"/>
    </location>
</feature>
<dbReference type="RefSeq" id="WP_093946912.1">
    <property type="nucleotide sequence ID" value="NZ_NMUL01000007.1"/>
</dbReference>
<comment type="caution">
    <text evidence="2">The sequence shown here is derived from an EMBL/GenBank/DDBJ whole genome shotgun (WGS) entry which is preliminary data.</text>
</comment>
<dbReference type="EMBL" id="NMUL01000007">
    <property type="protein sequence ID" value="OXM69587.1"/>
    <property type="molecule type" value="Genomic_DNA"/>
</dbReference>
<evidence type="ECO:0000256" key="1">
    <source>
        <dbReference type="SAM" id="MobiDB-lite"/>
    </source>
</evidence>
<evidence type="ECO:0000313" key="3">
    <source>
        <dbReference type="Proteomes" id="UP000215199"/>
    </source>
</evidence>
<reference evidence="3" key="1">
    <citation type="submission" date="2017-07" db="EMBL/GenBank/DDBJ databases">
        <title>Comparative genome mining reveals phylogenetic distribution patterns of secondary metabolites in Amycolatopsis.</title>
        <authorList>
            <person name="Adamek M."/>
            <person name="Alanjary M."/>
            <person name="Sales-Ortells H."/>
            <person name="Goodfellow M."/>
            <person name="Bull A.T."/>
            <person name="Kalinowski J."/>
            <person name="Ziemert N."/>
        </authorList>
    </citation>
    <scope>NUCLEOTIDE SEQUENCE [LARGE SCALE GENOMIC DNA]</scope>
    <source>
        <strain evidence="3">H5</strain>
    </source>
</reference>
<name>A0A229TEB7_9PSEU</name>
<protein>
    <submittedName>
        <fullName evidence="2">Uncharacterized protein</fullName>
    </submittedName>
</protein>
<dbReference type="Proteomes" id="UP000215199">
    <property type="component" value="Unassembled WGS sequence"/>
</dbReference>
<dbReference type="AlphaFoldDB" id="A0A229TEB7"/>
<sequence>MSELLWVAVPSGLDGASALIRVLVVPRLQGSSLAEFGLQEWPSLLEGLTFELRTDTSAGIALAPDHPELRPAARLDVWQAFFGGQGGLINDWASRDYAPPAVDRTHDDAQRISHTYRDTVTRMARTPQDTPGIVDQALAPWQGGQPTPPPPPAPPIPTPVVPDFHRTVAMLREHPAVLRELGLVFELAVSRRNLEVGDPRRSRHLSIRCTDPVLDLLVRAPWTAYLLDDEHFLPASAPDAATAIRRGVVDLAGADVVSPQAEPDDSPPPWAVCTFEVDGAVGRLRDAANSTADERPAILPHLRSAGLQLVRPGRAADYAARADAARTNATADSMDDARLTAEDLVLGFRLDVKSGDGSWRSLTHRLATYTVNGTPIGSARAPEEGHVKPFAAVRGADAELRADEVVTRWSGWSHTVSPTNLLDDTPGPRREPAVPLPYDFGWRFDLSDVAPLPTLRFGTRYQLRVRVADATGGGLPVGAETDSTQCSEVVRYTRHEPVPPPRIAAEAGTFPPGAAVTTLVIRSDHDQSAEDLHHATPAYPAAERRSVHPPPVTFGVAEQHGVFDPPAGDEQTWAWAQRALRDDDPGGPQPDPATGGVNAVLRLDSTGEEHDGRKEWSPPWPDPRPKRIDLAESTDPDTPVALLWSGDGEVLLVRLGKGEAATVELSSTIHDRYSGHFSVLDWLAEAAVDVTDSLNGRHPQLTPPQVLRLVHAVRRPVAEPQWVLRPGAVNREPDDTTATIQVAFAGGGLHSPSTGRLDIGACWTEWTDAGDHPAAVDRVHSEPIAAGPPGRPPAFTFRHEFGDTKHRTLTYRLTAISRYRQCFDAAEPDSAFRVAKEQRAVSIPSSARPTPPTVLAVNPAFAWQTETTADQIVRMRRGRRVRVELSPPWYETGEGERLAVITAADYTDTVTQLGRDPLWGTPAPERFPAAEWFAGADEEKPLKNLPGPDRQVRVAAYTPVRAGDRWYADVELSRTGQVESYAPFVELVVARYQPQSLRDLELSTAVVTDKVPVLPDRSLLVRRAEGGVEVTLSGVMPSPANRVEAVIEVADGLTDLISVGGDDDGVPAWRTVTGPVFGEGNVPLPVLPVLPLPAAGAVRLRVREVELVDGVGDSPAPRELQERSVFIDTVPIPPIWGGG</sequence>
<evidence type="ECO:0000313" key="2">
    <source>
        <dbReference type="EMBL" id="OXM69587.1"/>
    </source>
</evidence>
<dbReference type="OrthoDB" id="9148571at2"/>
<feature type="compositionally biased region" description="Basic and acidic residues" evidence="1">
    <location>
        <begin position="606"/>
        <end position="616"/>
    </location>
</feature>